<evidence type="ECO:0000313" key="3">
    <source>
        <dbReference type="Proteomes" id="UP001501508"/>
    </source>
</evidence>
<dbReference type="Proteomes" id="UP001501508">
    <property type="component" value="Unassembled WGS sequence"/>
</dbReference>
<proteinExistence type="predicted"/>
<evidence type="ECO:0008006" key="4">
    <source>
        <dbReference type="Google" id="ProtNLM"/>
    </source>
</evidence>
<evidence type="ECO:0000313" key="2">
    <source>
        <dbReference type="EMBL" id="GAA4437701.1"/>
    </source>
</evidence>
<sequence length="282" mass="32646">MAVYRLPPELSPFFKAHIAFISENAVNPDRRRYAVVGEAERHFIDLDAYPGDTLPETWPEAVNRYGEEALRKHGIAPWYLQKHLYLLTEAFREKKTDRIIRLATDLGHYVADIHVPLHTTRNYNGQLSGQDGVHAFWESRLPEKYANEYEFWVGPVTYLPNTTETLWATVRHTHAACDSVLLFERKIYTTLPEGRRYAYEMRNQVLVKLQSAEFTDAYHKMLDGQVERQMRSAIRLIGDFWYTCWVNAGQPVLDTVADSPDPEPTPSMPADTLPHTRPDVDR</sequence>
<reference evidence="3" key="1">
    <citation type="journal article" date="2019" name="Int. J. Syst. Evol. Microbiol.">
        <title>The Global Catalogue of Microorganisms (GCM) 10K type strain sequencing project: providing services to taxonomists for standard genome sequencing and annotation.</title>
        <authorList>
            <consortium name="The Broad Institute Genomics Platform"/>
            <consortium name="The Broad Institute Genome Sequencing Center for Infectious Disease"/>
            <person name="Wu L."/>
            <person name="Ma J."/>
        </authorList>
    </citation>
    <scope>NUCLEOTIDE SEQUENCE [LARGE SCALE GENOMIC DNA]</scope>
    <source>
        <strain evidence="3">JCM 31920</strain>
    </source>
</reference>
<dbReference type="EMBL" id="BAABEY010000018">
    <property type="protein sequence ID" value="GAA4437701.1"/>
    <property type="molecule type" value="Genomic_DNA"/>
</dbReference>
<dbReference type="CDD" id="cd10981">
    <property type="entry name" value="ZnPC_S1P1"/>
    <property type="match status" value="1"/>
</dbReference>
<organism evidence="2 3">
    <name type="scientific">Ravibacter arvi</name>
    <dbReference type="NCBI Taxonomy" id="2051041"/>
    <lineage>
        <taxon>Bacteria</taxon>
        <taxon>Pseudomonadati</taxon>
        <taxon>Bacteroidota</taxon>
        <taxon>Cytophagia</taxon>
        <taxon>Cytophagales</taxon>
        <taxon>Spirosomataceae</taxon>
        <taxon>Ravibacter</taxon>
    </lineage>
</organism>
<keyword evidence="3" id="KW-1185">Reference proteome</keyword>
<evidence type="ECO:0000256" key="1">
    <source>
        <dbReference type="SAM" id="MobiDB-lite"/>
    </source>
</evidence>
<comment type="caution">
    <text evidence="2">The sequence shown here is derived from an EMBL/GenBank/DDBJ whole genome shotgun (WGS) entry which is preliminary data.</text>
</comment>
<name>A0ABP8LYA4_9BACT</name>
<gene>
    <name evidence="2" type="ORF">GCM10023091_17280</name>
</gene>
<accession>A0ABP8LYA4</accession>
<feature type="region of interest" description="Disordered" evidence="1">
    <location>
        <begin position="255"/>
        <end position="282"/>
    </location>
</feature>
<dbReference type="SUPFAM" id="SSF48537">
    <property type="entry name" value="Phospholipase C/P1 nuclease"/>
    <property type="match status" value="1"/>
</dbReference>
<protein>
    <recommendedName>
        <fullName evidence="4">S1/P1 Nuclease</fullName>
    </recommendedName>
</protein>
<dbReference type="Gene3D" id="1.10.575.10">
    <property type="entry name" value="P1 Nuclease"/>
    <property type="match status" value="1"/>
</dbReference>
<dbReference type="InterPro" id="IPR008947">
    <property type="entry name" value="PLipase_C/P1_nuclease_dom_sf"/>
</dbReference>